<organism evidence="2">
    <name type="scientific">Timema douglasi</name>
    <name type="common">Walking stick</name>
    <dbReference type="NCBI Taxonomy" id="61478"/>
    <lineage>
        <taxon>Eukaryota</taxon>
        <taxon>Metazoa</taxon>
        <taxon>Ecdysozoa</taxon>
        <taxon>Arthropoda</taxon>
        <taxon>Hexapoda</taxon>
        <taxon>Insecta</taxon>
        <taxon>Pterygota</taxon>
        <taxon>Neoptera</taxon>
        <taxon>Polyneoptera</taxon>
        <taxon>Phasmatodea</taxon>
        <taxon>Timematodea</taxon>
        <taxon>Timematoidea</taxon>
        <taxon>Timematidae</taxon>
        <taxon>Timema</taxon>
    </lineage>
</organism>
<evidence type="ECO:0000313" key="2">
    <source>
        <dbReference type="EMBL" id="CAD7202945.1"/>
    </source>
</evidence>
<evidence type="ECO:0000256" key="1">
    <source>
        <dbReference type="SAM" id="MobiDB-lite"/>
    </source>
</evidence>
<reference evidence="2" key="1">
    <citation type="submission" date="2020-11" db="EMBL/GenBank/DDBJ databases">
        <authorList>
            <person name="Tran Van P."/>
        </authorList>
    </citation>
    <scope>NUCLEOTIDE SEQUENCE</scope>
</reference>
<gene>
    <name evidence="2" type="ORF">TDIB3V08_LOCUS9122</name>
</gene>
<feature type="compositionally biased region" description="Low complexity" evidence="1">
    <location>
        <begin position="44"/>
        <end position="54"/>
    </location>
</feature>
<accession>A0A7R8VSX2</accession>
<dbReference type="EMBL" id="OA569966">
    <property type="protein sequence ID" value="CAD7202945.1"/>
    <property type="molecule type" value="Genomic_DNA"/>
</dbReference>
<name>A0A7R8VSX2_TIMDO</name>
<dbReference type="AlphaFoldDB" id="A0A7R8VSX2"/>
<proteinExistence type="predicted"/>
<feature type="region of interest" description="Disordered" evidence="1">
    <location>
        <begin position="37"/>
        <end position="56"/>
    </location>
</feature>
<protein>
    <submittedName>
        <fullName evidence="2">Uncharacterized protein</fullName>
    </submittedName>
</protein>
<sequence>MTGNEYQLPRSAAEPTGLAPRIYPSLEWTLTPASIPTASQWPVSSRPTPSTSRSRPGRCKLWCTTSSGSCGMKT</sequence>